<evidence type="ECO:0000313" key="11">
    <source>
        <dbReference type="Proteomes" id="UP001218502"/>
    </source>
</evidence>
<reference evidence="9 10" key="2">
    <citation type="journal article" date="2019" name="Nat. Med.">
        <title>A library of human gut bacterial isolates paired with longitudinal multiomics data enables mechanistic microbiome research.</title>
        <authorList>
            <person name="Poyet M."/>
            <person name="Groussin M."/>
            <person name="Gibbons S.M."/>
            <person name="Avila-Pacheco J."/>
            <person name="Jiang X."/>
            <person name="Kearney S.M."/>
            <person name="Perrotta A.R."/>
            <person name="Berdy B."/>
            <person name="Zhao S."/>
            <person name="Lieberman T.D."/>
            <person name="Swanson P.K."/>
            <person name="Smith M."/>
            <person name="Roesemann S."/>
            <person name="Alexander J.E."/>
            <person name="Rich S.A."/>
            <person name="Livny J."/>
            <person name="Vlamakis H."/>
            <person name="Clish C."/>
            <person name="Bullock K."/>
            <person name="Deik A."/>
            <person name="Scott J."/>
            <person name="Pierce K.A."/>
            <person name="Xavier R.J."/>
            <person name="Alm E.J."/>
        </authorList>
    </citation>
    <scope>NUCLEOTIDE SEQUENCE [LARGE SCALE GENOMIC DNA]</scope>
    <source>
        <strain evidence="4 9">BIOML-A42</strain>
        <strain evidence="5 10">BIOML-A5</strain>
    </source>
</reference>
<dbReference type="EMBL" id="WCTL01000041">
    <property type="protein sequence ID" value="KAB4228278.1"/>
    <property type="molecule type" value="Genomic_DNA"/>
</dbReference>
<name>A0A139K827_BACUN</name>
<evidence type="ECO:0000313" key="10">
    <source>
        <dbReference type="Proteomes" id="UP000462376"/>
    </source>
</evidence>
<feature type="region of interest" description="Disordered" evidence="1">
    <location>
        <begin position="23"/>
        <end position="55"/>
    </location>
</feature>
<feature type="signal peptide" evidence="3">
    <location>
        <begin position="1"/>
        <end position="20"/>
    </location>
</feature>
<dbReference type="EMBL" id="WCUV01000021">
    <property type="protein sequence ID" value="KAB4086905.1"/>
    <property type="molecule type" value="Genomic_DNA"/>
</dbReference>
<dbReference type="EMBL" id="JAQNQY010000048">
    <property type="protein sequence ID" value="MDC1754765.1"/>
    <property type="molecule type" value="Genomic_DNA"/>
</dbReference>
<keyword evidence="3" id="KW-0732">Signal</keyword>
<evidence type="ECO:0000256" key="3">
    <source>
        <dbReference type="SAM" id="SignalP"/>
    </source>
</evidence>
<comment type="caution">
    <text evidence="6">The sequence shown here is derived from an EMBL/GenBank/DDBJ whole genome shotgun (WGS) entry which is preliminary data.</text>
</comment>
<organism evidence="6 11">
    <name type="scientific">Bacteroides uniformis</name>
    <dbReference type="NCBI Taxonomy" id="820"/>
    <lineage>
        <taxon>Bacteria</taxon>
        <taxon>Pseudomonadati</taxon>
        <taxon>Bacteroidota</taxon>
        <taxon>Bacteroidia</taxon>
        <taxon>Bacteroidales</taxon>
        <taxon>Bacteroidaceae</taxon>
        <taxon>Bacteroides</taxon>
    </lineage>
</organism>
<dbReference type="RefSeq" id="WP_061411814.1">
    <property type="nucleotide sequence ID" value="NZ_CACRTC010000007.1"/>
</dbReference>
<accession>A0A139K827</accession>
<evidence type="ECO:0000256" key="2">
    <source>
        <dbReference type="SAM" id="Phobius"/>
    </source>
</evidence>
<evidence type="ECO:0000313" key="5">
    <source>
        <dbReference type="EMBL" id="KAB4228278.1"/>
    </source>
</evidence>
<keyword evidence="2" id="KW-0812">Transmembrane</keyword>
<feature type="chain" id="PRO_5044056504" evidence="3">
    <location>
        <begin position="21"/>
        <end position="161"/>
    </location>
</feature>
<dbReference type="EMBL" id="QSPV01000023">
    <property type="protein sequence ID" value="RGJ89489.1"/>
    <property type="molecule type" value="Genomic_DNA"/>
</dbReference>
<protein>
    <submittedName>
        <fullName evidence="6">Uncharacterized protein</fullName>
    </submittedName>
</protein>
<evidence type="ECO:0000313" key="7">
    <source>
        <dbReference type="EMBL" id="RGJ89489.1"/>
    </source>
</evidence>
<feature type="transmembrane region" description="Helical" evidence="2">
    <location>
        <begin position="115"/>
        <end position="134"/>
    </location>
</feature>
<feature type="compositionally biased region" description="Basic and acidic residues" evidence="1">
    <location>
        <begin position="23"/>
        <end position="38"/>
    </location>
</feature>
<proteinExistence type="predicted"/>
<evidence type="ECO:0000313" key="6">
    <source>
        <dbReference type="EMBL" id="MDC1754765.1"/>
    </source>
</evidence>
<reference evidence="6" key="3">
    <citation type="submission" date="2022-10" db="EMBL/GenBank/DDBJ databases">
        <title>Human gut microbiome strain richness.</title>
        <authorList>
            <person name="Chen-Liaw A."/>
        </authorList>
    </citation>
    <scope>NUCLEOTIDE SEQUENCE</scope>
    <source>
        <strain evidence="6">A1_m1001262Bd0_191120</strain>
    </source>
</reference>
<dbReference type="Proteomes" id="UP000462376">
    <property type="component" value="Unassembled WGS sequence"/>
</dbReference>
<gene>
    <name evidence="7" type="ORF">DXD40_18215</name>
    <name evidence="5" type="ORF">GAP47_21655</name>
    <name evidence="4" type="ORF">GAQ56_20585</name>
    <name evidence="6" type="ORF">POY80_20300</name>
</gene>
<reference evidence="7 8" key="1">
    <citation type="submission" date="2018-08" db="EMBL/GenBank/DDBJ databases">
        <title>A genome reference for cultivated species of the human gut microbiota.</title>
        <authorList>
            <person name="Zou Y."/>
            <person name="Xue W."/>
            <person name="Luo G."/>
        </authorList>
    </citation>
    <scope>NUCLEOTIDE SEQUENCE [LARGE SCALE GENOMIC DNA]</scope>
    <source>
        <strain evidence="7 8">TM04-30</strain>
    </source>
</reference>
<evidence type="ECO:0000313" key="4">
    <source>
        <dbReference type="EMBL" id="KAB4086905.1"/>
    </source>
</evidence>
<keyword evidence="2" id="KW-0472">Membrane</keyword>
<keyword evidence="2" id="KW-1133">Transmembrane helix</keyword>
<evidence type="ECO:0000313" key="8">
    <source>
        <dbReference type="Proteomes" id="UP000260844"/>
    </source>
</evidence>
<dbReference type="Proteomes" id="UP001218502">
    <property type="component" value="Unassembled WGS sequence"/>
</dbReference>
<sequence>MKRVLFLICVLSLVANTVLAQERPEMRRENRRNTETTERQIPPGHPERVDGQNPNAEKQPMTFMQSLKLRKDVGNPQFEAGHMMLKSSRFKTASLACAAVSGGIWFFNNSKDYEVAVAGTSVIFGAAAVILYASSLRYEWLAGKYLKMSASPGGLSASITF</sequence>
<dbReference type="Proteomes" id="UP000432488">
    <property type="component" value="Unassembled WGS sequence"/>
</dbReference>
<dbReference type="Proteomes" id="UP000260844">
    <property type="component" value="Unassembled WGS sequence"/>
</dbReference>
<evidence type="ECO:0000313" key="9">
    <source>
        <dbReference type="Proteomes" id="UP000432488"/>
    </source>
</evidence>
<feature type="transmembrane region" description="Helical" evidence="2">
    <location>
        <begin position="90"/>
        <end position="108"/>
    </location>
</feature>
<evidence type="ECO:0000256" key="1">
    <source>
        <dbReference type="SAM" id="MobiDB-lite"/>
    </source>
</evidence>
<dbReference type="AlphaFoldDB" id="A0A139K827"/>